<proteinExistence type="predicted"/>
<organism evidence="1 2">
    <name type="scientific">Cladophialophora carrionii</name>
    <dbReference type="NCBI Taxonomy" id="86049"/>
    <lineage>
        <taxon>Eukaryota</taxon>
        <taxon>Fungi</taxon>
        <taxon>Dikarya</taxon>
        <taxon>Ascomycota</taxon>
        <taxon>Pezizomycotina</taxon>
        <taxon>Eurotiomycetes</taxon>
        <taxon>Chaetothyriomycetidae</taxon>
        <taxon>Chaetothyriales</taxon>
        <taxon>Herpotrichiellaceae</taxon>
        <taxon>Cladophialophora</taxon>
    </lineage>
</organism>
<comment type="caution">
    <text evidence="1">The sequence shown here is derived from an EMBL/GenBank/DDBJ whole genome shotgun (WGS) entry which is preliminary data.</text>
</comment>
<dbReference type="VEuPathDB" id="FungiDB:CLCR_11048"/>
<dbReference type="EMBL" id="LGRB01000008">
    <property type="protein sequence ID" value="OCT53819.1"/>
    <property type="molecule type" value="Genomic_DNA"/>
</dbReference>
<dbReference type="Proteomes" id="UP000094526">
    <property type="component" value="Unassembled WGS sequence"/>
</dbReference>
<evidence type="ECO:0000313" key="2">
    <source>
        <dbReference type="Proteomes" id="UP000094526"/>
    </source>
</evidence>
<sequence>MLALLELSGLSYIDYLNPPIDDPEKGGFMGMVQLAPSASSWPARACQGNRALTGRSFQSGVDHNIMQSNITADYEHVGVAVHPPTILSLLGSRRIHLDWGQVIMNNR</sequence>
<evidence type="ECO:0000313" key="1">
    <source>
        <dbReference type="EMBL" id="OCT53819.1"/>
    </source>
</evidence>
<reference evidence="2" key="1">
    <citation type="submission" date="2015-07" db="EMBL/GenBank/DDBJ databases">
        <authorList>
            <person name="Teixeira M.M."/>
            <person name="Souza R.C."/>
            <person name="Almeida L.G."/>
            <person name="Vicente V.A."/>
            <person name="de Hoog S."/>
            <person name="Bocca A.L."/>
            <person name="de Almeida S.R."/>
            <person name="Vasconcelos A.T."/>
            <person name="Felipe M.S."/>
        </authorList>
    </citation>
    <scope>NUCLEOTIDE SEQUENCE [LARGE SCALE GENOMIC DNA]</scope>
    <source>
        <strain evidence="2">KSF</strain>
    </source>
</reference>
<name>A0A1C1CZ51_9EURO</name>
<gene>
    <name evidence="1" type="ORF">CLCR_11048</name>
</gene>
<accession>A0A1C1CZ51</accession>
<protein>
    <submittedName>
        <fullName evidence="1">Uncharacterized protein</fullName>
    </submittedName>
</protein>
<keyword evidence="2" id="KW-1185">Reference proteome</keyword>
<dbReference type="AlphaFoldDB" id="A0A1C1CZ51"/>